<dbReference type="Gene3D" id="2.130.10.120">
    <property type="entry name" value="Prolyl oligopeptidase, N-terminal domain"/>
    <property type="match status" value="1"/>
</dbReference>
<feature type="domain" description="Peptidase S9A N-terminal" evidence="6">
    <location>
        <begin position="57"/>
        <end position="410"/>
    </location>
</feature>
<dbReference type="PANTHER" id="PTHR42881:SF13">
    <property type="entry name" value="PROLYL ENDOPEPTIDASE"/>
    <property type="match status" value="1"/>
</dbReference>
<dbReference type="InterPro" id="IPR002470">
    <property type="entry name" value="Peptidase_S9A"/>
</dbReference>
<dbReference type="SUPFAM" id="SSF53474">
    <property type="entry name" value="alpha/beta-Hydrolases"/>
    <property type="match status" value="1"/>
</dbReference>
<evidence type="ECO:0000256" key="4">
    <source>
        <dbReference type="SAM" id="MobiDB-lite"/>
    </source>
</evidence>
<dbReference type="Gene3D" id="3.40.50.1820">
    <property type="entry name" value="alpha/beta hydrolase"/>
    <property type="match status" value="1"/>
</dbReference>
<evidence type="ECO:0000259" key="5">
    <source>
        <dbReference type="Pfam" id="PF00326"/>
    </source>
</evidence>
<dbReference type="PANTHER" id="PTHR42881">
    <property type="entry name" value="PROLYL ENDOPEPTIDASE"/>
    <property type="match status" value="1"/>
</dbReference>
<feature type="region of interest" description="Disordered" evidence="4">
    <location>
        <begin position="1"/>
        <end position="23"/>
    </location>
</feature>
<dbReference type="RefSeq" id="WP_198738947.1">
    <property type="nucleotide sequence ID" value="NZ_JAEIOS010000013.1"/>
</dbReference>
<dbReference type="Pfam" id="PF02897">
    <property type="entry name" value="Peptidase_S9_N"/>
    <property type="match status" value="1"/>
</dbReference>
<dbReference type="GO" id="GO:0006508">
    <property type="term" value="P:proteolysis"/>
    <property type="evidence" value="ECO:0007669"/>
    <property type="project" value="UniProtKB-KW"/>
</dbReference>
<dbReference type="Pfam" id="PF00326">
    <property type="entry name" value="Peptidase_S9"/>
    <property type="match status" value="1"/>
</dbReference>
<name>A0A934I7X2_9CORY</name>
<evidence type="ECO:0000256" key="1">
    <source>
        <dbReference type="ARBA" id="ARBA00022670"/>
    </source>
</evidence>
<dbReference type="AlphaFoldDB" id="A0A934I7X2"/>
<dbReference type="InterPro" id="IPR051167">
    <property type="entry name" value="Prolyl_oligopep/macrocyclase"/>
</dbReference>
<dbReference type="Proteomes" id="UP000645966">
    <property type="component" value="Unassembled WGS sequence"/>
</dbReference>
<evidence type="ECO:0000259" key="6">
    <source>
        <dbReference type="Pfam" id="PF02897"/>
    </source>
</evidence>
<feature type="domain" description="Peptidase S9 prolyl oligopeptidase catalytic" evidence="5">
    <location>
        <begin position="492"/>
        <end position="696"/>
    </location>
</feature>
<dbReference type="InterPro" id="IPR001375">
    <property type="entry name" value="Peptidase_S9_cat"/>
</dbReference>
<evidence type="ECO:0000313" key="7">
    <source>
        <dbReference type="EMBL" id="MBI8989934.1"/>
    </source>
</evidence>
<keyword evidence="2" id="KW-0378">Hydrolase</keyword>
<dbReference type="InterPro" id="IPR029058">
    <property type="entry name" value="AB_hydrolase_fold"/>
</dbReference>
<protein>
    <submittedName>
        <fullName evidence="7">S9 family peptidase</fullName>
    </submittedName>
</protein>
<dbReference type="PRINTS" id="PR00862">
    <property type="entry name" value="PROLIGOPTASE"/>
</dbReference>
<evidence type="ECO:0000256" key="3">
    <source>
        <dbReference type="ARBA" id="ARBA00022825"/>
    </source>
</evidence>
<accession>A0A934I7X2</accession>
<dbReference type="GO" id="GO:0004252">
    <property type="term" value="F:serine-type endopeptidase activity"/>
    <property type="evidence" value="ECO:0007669"/>
    <property type="project" value="InterPro"/>
</dbReference>
<dbReference type="GO" id="GO:0005829">
    <property type="term" value="C:cytosol"/>
    <property type="evidence" value="ECO:0007669"/>
    <property type="project" value="TreeGrafter"/>
</dbReference>
<dbReference type="GO" id="GO:0070012">
    <property type="term" value="F:oligopeptidase activity"/>
    <property type="evidence" value="ECO:0007669"/>
    <property type="project" value="TreeGrafter"/>
</dbReference>
<keyword evidence="8" id="KW-1185">Reference proteome</keyword>
<evidence type="ECO:0000313" key="8">
    <source>
        <dbReference type="Proteomes" id="UP000645966"/>
    </source>
</evidence>
<dbReference type="InterPro" id="IPR023302">
    <property type="entry name" value="Pept_S9A_N"/>
</dbReference>
<sequence>MTVPTADARPVPEDFGEPASTHPELETVLSPEALDWAATRTADTMALLDAPGSGLNRGELENRIRDMLDTDDRIAFPNRRGGQVYNFWRDAEHTRGLWRRAPLADYRAGVPDWEILLDLDALADAEDENWVWRGAHVRSPGNDRALIRLSRGGADAVVIREFDLVAGDFVTDRPFTVGEAKTTVSWIDRDTIFIGTDTGGGSLTSSGYPARVLRWRRGVALEDAELYFAGPESDITASGWADTTPGHERRFVRRTLDFYRHRTFVATDAGLQIIEVPEDCEVSVHRGKLFVSPRTGFGGIPDGGLGVADLDAYLGGDHSLECVFTPSSSSALEGLSVTRNHLVLTVTDTVATVLLTAPLEDPAGGLTRLDVPELATVSVVDTAPLDDDQIWLAARSFTEPVELLWGDLADGPGAMELHTVGRAPEVFDASGLSTRQHHTRSVDGTMVPYFITGRFGGSADGTAPPKPCLVHAYGGFEVSLLPSYLGSTGIGWLEKDRLFVQANLRGGGEFGPAWHRGATGTDRLRVHEDHEAVLVDLVERGYTTPDQLAVWGGSNGGLVTAVALTRYPERFGAAVVQVPLTDMLRYHRMSAGASWTAEYGDPDAPEFRGVLEAYSPLHNIVPRERRPYPPALVTTSTRDDRVHPAHARLFAAALADAGQPVDYHENTEGGHGGAADNAQRARLTSVIFAWLDRQVGHGPTGAVLSAHDD</sequence>
<dbReference type="EMBL" id="JAEIOS010000013">
    <property type="protein sequence ID" value="MBI8989934.1"/>
    <property type="molecule type" value="Genomic_DNA"/>
</dbReference>
<keyword evidence="1" id="KW-0645">Protease</keyword>
<reference evidence="7" key="1">
    <citation type="submission" date="2020-12" db="EMBL/GenBank/DDBJ databases">
        <title>Genome public.</title>
        <authorList>
            <person name="Sun Q."/>
        </authorList>
    </citation>
    <scope>NUCLEOTIDE SEQUENCE</scope>
    <source>
        <strain evidence="7">CCM 8863</strain>
    </source>
</reference>
<comment type="caution">
    <text evidence="7">The sequence shown here is derived from an EMBL/GenBank/DDBJ whole genome shotgun (WGS) entry which is preliminary data.</text>
</comment>
<keyword evidence="3" id="KW-0720">Serine protease</keyword>
<gene>
    <name evidence="7" type="ORF">JDV75_09225</name>
</gene>
<dbReference type="SUPFAM" id="SSF50993">
    <property type="entry name" value="Peptidase/esterase 'gauge' domain"/>
    <property type="match status" value="1"/>
</dbReference>
<proteinExistence type="predicted"/>
<organism evidence="7 8">
    <name type="scientific">Corynebacterium meridianum</name>
    <dbReference type="NCBI Taxonomy" id="2765363"/>
    <lineage>
        <taxon>Bacteria</taxon>
        <taxon>Bacillati</taxon>
        <taxon>Actinomycetota</taxon>
        <taxon>Actinomycetes</taxon>
        <taxon>Mycobacteriales</taxon>
        <taxon>Corynebacteriaceae</taxon>
        <taxon>Corynebacterium</taxon>
    </lineage>
</organism>
<evidence type="ECO:0000256" key="2">
    <source>
        <dbReference type="ARBA" id="ARBA00022801"/>
    </source>
</evidence>